<dbReference type="EMBL" id="OC915068">
    <property type="protein sequence ID" value="CAD7638471.1"/>
    <property type="molecule type" value="Genomic_DNA"/>
</dbReference>
<dbReference type="FunFam" id="2.40.128.20:FF:000001">
    <property type="entry name" value="Fatty acid-binding protein, adipocyte"/>
    <property type="match status" value="1"/>
</dbReference>
<protein>
    <recommendedName>
        <fullName evidence="3">Fatty acid-binding protein</fullName>
    </recommendedName>
</protein>
<dbReference type="InterPro" id="IPR012674">
    <property type="entry name" value="Calycin"/>
</dbReference>
<organism evidence="6">
    <name type="scientific">Oppiella nova</name>
    <dbReference type="NCBI Taxonomy" id="334625"/>
    <lineage>
        <taxon>Eukaryota</taxon>
        <taxon>Metazoa</taxon>
        <taxon>Ecdysozoa</taxon>
        <taxon>Arthropoda</taxon>
        <taxon>Chelicerata</taxon>
        <taxon>Arachnida</taxon>
        <taxon>Acari</taxon>
        <taxon>Acariformes</taxon>
        <taxon>Sarcoptiformes</taxon>
        <taxon>Oribatida</taxon>
        <taxon>Brachypylina</taxon>
        <taxon>Oppioidea</taxon>
        <taxon>Oppiidae</taxon>
        <taxon>Oppiella</taxon>
    </lineage>
</organism>
<evidence type="ECO:0000259" key="5">
    <source>
        <dbReference type="PROSITE" id="PS00214"/>
    </source>
</evidence>
<dbReference type="EMBL" id="CAJPVJ010000243">
    <property type="protein sequence ID" value="CAG2161808.1"/>
    <property type="molecule type" value="Genomic_DNA"/>
</dbReference>
<keyword evidence="2" id="KW-0446">Lipid-binding</keyword>
<reference evidence="6" key="1">
    <citation type="submission" date="2020-11" db="EMBL/GenBank/DDBJ databases">
        <authorList>
            <person name="Tran Van P."/>
        </authorList>
    </citation>
    <scope>NUCLEOTIDE SEQUENCE</scope>
</reference>
<gene>
    <name evidence="6" type="ORF">ONB1V03_LOCUS1409</name>
</gene>
<dbReference type="Gene3D" id="2.40.128.20">
    <property type="match status" value="1"/>
</dbReference>
<evidence type="ECO:0000256" key="4">
    <source>
        <dbReference type="RuleBase" id="RU003696"/>
    </source>
</evidence>
<dbReference type="PANTHER" id="PTHR11955">
    <property type="entry name" value="FATTY ACID BINDING PROTEIN"/>
    <property type="match status" value="1"/>
</dbReference>
<proteinExistence type="inferred from homology"/>
<keyword evidence="7" id="KW-1185">Reference proteome</keyword>
<name>A0A7R9LDT5_9ACAR</name>
<dbReference type="PRINTS" id="PR00178">
    <property type="entry name" value="FATTYACIDBP"/>
</dbReference>
<dbReference type="InterPro" id="IPR000463">
    <property type="entry name" value="Fatty_acid-bd"/>
</dbReference>
<dbReference type="SUPFAM" id="SSF50814">
    <property type="entry name" value="Lipocalins"/>
    <property type="match status" value="1"/>
</dbReference>
<evidence type="ECO:0000256" key="3">
    <source>
        <dbReference type="ARBA" id="ARBA00068043"/>
    </source>
</evidence>
<feature type="domain" description="Cytosolic fatty-acid binding proteins" evidence="5">
    <location>
        <begin position="6"/>
        <end position="23"/>
    </location>
</feature>
<keyword evidence="4" id="KW-0813">Transport</keyword>
<dbReference type="CDD" id="cd00742">
    <property type="entry name" value="FABP"/>
    <property type="match status" value="1"/>
</dbReference>
<dbReference type="Pfam" id="PF00061">
    <property type="entry name" value="Lipocalin"/>
    <property type="match status" value="1"/>
</dbReference>
<sequence length="129" mass="14439">MVDFTGKFKLTSSDNFDEFLKQLGVNFVVRNLAKSATPTVEISKDGDLFTIKTISVKNTEIKFELGKEFEEARADGKNVKTSIVADGNKLIQVQKGDKEVKIVREFNGNELKMILTVGSVTCVRVYTRQ</sequence>
<evidence type="ECO:0000256" key="1">
    <source>
        <dbReference type="ARBA" id="ARBA00008390"/>
    </source>
</evidence>
<accession>A0A7R9LDT5</accession>
<dbReference type="AlphaFoldDB" id="A0A7R9LDT5"/>
<dbReference type="PROSITE" id="PS00214">
    <property type="entry name" value="FABP"/>
    <property type="match status" value="1"/>
</dbReference>
<dbReference type="OrthoDB" id="354351at2759"/>
<dbReference type="InterPro" id="IPR000566">
    <property type="entry name" value="Lipocln_cytosolic_FA-bd_dom"/>
</dbReference>
<evidence type="ECO:0000256" key="2">
    <source>
        <dbReference type="ARBA" id="ARBA00023121"/>
    </source>
</evidence>
<evidence type="ECO:0000313" key="6">
    <source>
        <dbReference type="EMBL" id="CAD7638471.1"/>
    </source>
</evidence>
<dbReference type="GO" id="GO:0005504">
    <property type="term" value="F:fatty acid binding"/>
    <property type="evidence" value="ECO:0007669"/>
    <property type="project" value="UniProtKB-ARBA"/>
</dbReference>
<evidence type="ECO:0000313" key="7">
    <source>
        <dbReference type="Proteomes" id="UP000728032"/>
    </source>
</evidence>
<comment type="similarity">
    <text evidence="1 4">Belongs to the calycin superfamily. Fatty-acid binding protein (FABP) family.</text>
</comment>
<dbReference type="Proteomes" id="UP000728032">
    <property type="component" value="Unassembled WGS sequence"/>
</dbReference>
<dbReference type="InterPro" id="IPR031259">
    <property type="entry name" value="ILBP"/>
</dbReference>